<evidence type="ECO:0000313" key="1">
    <source>
        <dbReference type="EMBL" id="KAF0023912.1"/>
    </source>
</evidence>
<dbReference type="Proteomes" id="UP000438429">
    <property type="component" value="Unassembled WGS sequence"/>
</dbReference>
<accession>A0A6A4RXT0</accession>
<comment type="caution">
    <text evidence="1">The sequence shown here is derived from an EMBL/GenBank/DDBJ whole genome shotgun (WGS) entry which is preliminary data.</text>
</comment>
<gene>
    <name evidence="1" type="ORF">F2P81_024542</name>
</gene>
<dbReference type="AlphaFoldDB" id="A0A6A4RXT0"/>
<evidence type="ECO:0000313" key="2">
    <source>
        <dbReference type="Proteomes" id="UP000438429"/>
    </source>
</evidence>
<reference evidence="1 2" key="1">
    <citation type="submission" date="2019-06" db="EMBL/GenBank/DDBJ databases">
        <title>Draft genomes of female and male turbot (Scophthalmus maximus).</title>
        <authorList>
            <person name="Xu H."/>
            <person name="Xu X.-W."/>
            <person name="Shao C."/>
            <person name="Chen S."/>
        </authorList>
    </citation>
    <scope>NUCLEOTIDE SEQUENCE [LARGE SCALE GENOMIC DNA]</scope>
    <source>
        <strain evidence="1">Ysfricsl-2016a</strain>
        <tissue evidence="1">Blood</tissue>
    </source>
</reference>
<proteinExistence type="predicted"/>
<sequence length="178" mass="19854">MTRQQSGFVLLLSPRTLTTSRGRYKASPQISSCGAARCSLLARSVPEFGDVTVPISASGELMDKHRKHTETRTPSTAVRNWKTCDLASSWRPVLGHNRLGQLARNIQREATKRSNETIVDPDPAKGLLLMETRQTSVFDRLRSSGVKVKRFLGENTFTFFHVDPSGENCRSQSSSVRF</sequence>
<protein>
    <submittedName>
        <fullName evidence="1">Uncharacterized protein</fullName>
    </submittedName>
</protein>
<dbReference type="EMBL" id="VEVO01000022">
    <property type="protein sequence ID" value="KAF0023912.1"/>
    <property type="molecule type" value="Genomic_DNA"/>
</dbReference>
<name>A0A6A4RXT0_SCOMX</name>
<organism evidence="1 2">
    <name type="scientific">Scophthalmus maximus</name>
    <name type="common">Turbot</name>
    <name type="synonym">Psetta maxima</name>
    <dbReference type="NCBI Taxonomy" id="52904"/>
    <lineage>
        <taxon>Eukaryota</taxon>
        <taxon>Metazoa</taxon>
        <taxon>Chordata</taxon>
        <taxon>Craniata</taxon>
        <taxon>Vertebrata</taxon>
        <taxon>Euteleostomi</taxon>
        <taxon>Actinopterygii</taxon>
        <taxon>Neopterygii</taxon>
        <taxon>Teleostei</taxon>
        <taxon>Neoteleostei</taxon>
        <taxon>Acanthomorphata</taxon>
        <taxon>Carangaria</taxon>
        <taxon>Pleuronectiformes</taxon>
        <taxon>Pleuronectoidei</taxon>
        <taxon>Scophthalmidae</taxon>
        <taxon>Scophthalmus</taxon>
    </lineage>
</organism>